<dbReference type="InterPro" id="IPR025965">
    <property type="entry name" value="FlgD/Vpr_Ig-like"/>
</dbReference>
<dbReference type="Pfam" id="PF00112">
    <property type="entry name" value="Peptidase_C1"/>
    <property type="match status" value="1"/>
</dbReference>
<name>A0ABV6YK54_UNCEI</name>
<dbReference type="SMART" id="SM00645">
    <property type="entry name" value="Pept_C1"/>
    <property type="match status" value="1"/>
</dbReference>
<dbReference type="PROSITE" id="PS00139">
    <property type="entry name" value="THIOL_PROTEASE_CYS"/>
    <property type="match status" value="1"/>
</dbReference>
<sequence>MRPTRKLAALKILGVALYVFSVVLMTPNALAVPRLGVANQAALYCQALGCEYEIVKTEDGERGICVLPNGVRCDAWDFLRGFVGQEYSYCALQGYGIVTKDIGSGSFASPCAYCVLSDGTEVGTVTELMGLTSGSGFNPDLATSAEVDAPVGVTSSPIVRDLPSTFDWRDLNGCTSIKNQGSCGSCWAFGTVGPLECNILIKDGIEVDLSEQWLVSCNSDGWDCGGGYFAHDYHQWKTDPCGDSGALREVEFRYAADDLPCDCPYEHSYWVESWAYIGGSSSIPPVDEIKQAILNYGPVSVAVRASDAFSDYTDGVFDQDEDLSCNHAVVLVGWDDAQGTEGVWFLRNSWGPGWGEDGYMRIEYGICRVGTGACWVEYREPMAFSFPNGMPEALLNAVPTTVDVEILEFGDTCIPGSEMLHYRYDGGAFQTTALAPAGRGLYQATFPPPLCDDTPEFYLSAEGVNCGTFCSPEDAPVSVYTALVGTLTPIVTDDFETDNGWSVENDAGLADGAWDRGIPAGGGTRGDPPTDYDGSGRCYLTDNVEGNSDVDGGITWLLSPVFDLSDQEEAMVNCAIWYTNYFGADPNNDLFKIYVSDDNGGNWHLAQTLGPQTSPGWAKQSFVVGSFVNLTNQVRVRFEASDLGDGSVVEAGVDDFRVMGLSCGISDITDADMGGGFHQSCAPNPFGTATTIRYALCREEAVSVNICCVTGRVVRTLVDHELQAAGGHAVSWDGRDDRGQRMPSGVYYSNLDVAGKRTTRAMILIE</sequence>
<evidence type="ECO:0000313" key="5">
    <source>
        <dbReference type="Proteomes" id="UP001593833"/>
    </source>
</evidence>
<dbReference type="InterPro" id="IPR038765">
    <property type="entry name" value="Papain-like_cys_pep_sf"/>
</dbReference>
<protein>
    <submittedName>
        <fullName evidence="4">C1 family peptidase</fullName>
    </submittedName>
</protein>
<dbReference type="SUPFAM" id="SSF49899">
    <property type="entry name" value="Concanavalin A-like lectins/glucanases"/>
    <property type="match status" value="1"/>
</dbReference>
<evidence type="ECO:0000313" key="4">
    <source>
        <dbReference type="EMBL" id="MFC1572717.1"/>
    </source>
</evidence>
<dbReference type="CDD" id="cd02248">
    <property type="entry name" value="Peptidase_C1A"/>
    <property type="match status" value="1"/>
</dbReference>
<gene>
    <name evidence="4" type="ORF">ACFL6M_03870</name>
</gene>
<feature type="domain" description="MAM" evidence="3">
    <location>
        <begin position="491"/>
        <end position="665"/>
    </location>
</feature>
<dbReference type="InterPro" id="IPR000169">
    <property type="entry name" value="Pept_cys_AS"/>
</dbReference>
<organism evidence="4 5">
    <name type="scientific">Eiseniibacteriota bacterium</name>
    <dbReference type="NCBI Taxonomy" id="2212470"/>
    <lineage>
        <taxon>Bacteria</taxon>
        <taxon>Candidatus Eiseniibacteriota</taxon>
    </lineage>
</organism>
<keyword evidence="5" id="KW-1185">Reference proteome</keyword>
<dbReference type="InterPro" id="IPR005590">
    <property type="entry name" value="DUF333"/>
</dbReference>
<evidence type="ECO:0000256" key="2">
    <source>
        <dbReference type="SAM" id="MobiDB-lite"/>
    </source>
</evidence>
<dbReference type="Gene3D" id="2.60.40.4070">
    <property type="match status" value="1"/>
</dbReference>
<dbReference type="Pfam" id="PF13860">
    <property type="entry name" value="FlgD_ig"/>
    <property type="match status" value="1"/>
</dbReference>
<dbReference type="Pfam" id="PF03891">
    <property type="entry name" value="DUF333"/>
    <property type="match status" value="1"/>
</dbReference>
<dbReference type="SUPFAM" id="SSF54001">
    <property type="entry name" value="Cysteine proteinases"/>
    <property type="match status" value="1"/>
</dbReference>
<proteinExistence type="inferred from homology"/>
<dbReference type="InterPro" id="IPR000998">
    <property type="entry name" value="MAM_dom"/>
</dbReference>
<evidence type="ECO:0000256" key="1">
    <source>
        <dbReference type="ARBA" id="ARBA00008455"/>
    </source>
</evidence>
<dbReference type="EMBL" id="JBHPKH010000033">
    <property type="protein sequence ID" value="MFC1572717.1"/>
    <property type="molecule type" value="Genomic_DNA"/>
</dbReference>
<evidence type="ECO:0000259" key="3">
    <source>
        <dbReference type="PROSITE" id="PS50060"/>
    </source>
</evidence>
<comment type="similarity">
    <text evidence="1">Belongs to the peptidase C1 family.</text>
</comment>
<feature type="region of interest" description="Disordered" evidence="2">
    <location>
        <begin position="512"/>
        <end position="534"/>
    </location>
</feature>
<accession>A0ABV6YK54</accession>
<dbReference type="InterPro" id="IPR013320">
    <property type="entry name" value="ConA-like_dom_sf"/>
</dbReference>
<dbReference type="Gene3D" id="3.90.70.10">
    <property type="entry name" value="Cysteine proteinases"/>
    <property type="match status" value="1"/>
</dbReference>
<dbReference type="PANTHER" id="PTHR12411">
    <property type="entry name" value="CYSTEINE PROTEASE FAMILY C1-RELATED"/>
    <property type="match status" value="1"/>
</dbReference>
<comment type="caution">
    <text evidence="4">The sequence shown here is derived from an EMBL/GenBank/DDBJ whole genome shotgun (WGS) entry which is preliminary data.</text>
</comment>
<reference evidence="4 5" key="1">
    <citation type="submission" date="2024-09" db="EMBL/GenBank/DDBJ databases">
        <authorList>
            <person name="D'Angelo T."/>
        </authorList>
    </citation>
    <scope>NUCLEOTIDE SEQUENCE [LARGE SCALE GENOMIC DNA]</scope>
    <source>
        <strain evidence="4">SAG AM-320-E07</strain>
    </source>
</reference>
<dbReference type="InterPro" id="IPR013128">
    <property type="entry name" value="Peptidase_C1A"/>
</dbReference>
<dbReference type="Gene3D" id="2.60.120.200">
    <property type="match status" value="1"/>
</dbReference>
<dbReference type="InterPro" id="IPR039417">
    <property type="entry name" value="Peptidase_C1A_papain-like"/>
</dbReference>
<dbReference type="InterPro" id="IPR000668">
    <property type="entry name" value="Peptidase_C1A_C"/>
</dbReference>
<dbReference type="PROSITE" id="PS50060">
    <property type="entry name" value="MAM_2"/>
    <property type="match status" value="1"/>
</dbReference>
<dbReference type="Proteomes" id="UP001593833">
    <property type="component" value="Unassembled WGS sequence"/>
</dbReference>